<dbReference type="PANTHER" id="PTHR10948:SF23">
    <property type="entry name" value="TRANSPOSASE INSI FOR INSERTION SEQUENCE ELEMENT IS30A-RELATED"/>
    <property type="match status" value="1"/>
</dbReference>
<evidence type="ECO:0000256" key="3">
    <source>
        <dbReference type="ARBA" id="ARBA00022578"/>
    </source>
</evidence>
<dbReference type="PANTHER" id="PTHR10948">
    <property type="entry name" value="TRANSPOSASE"/>
    <property type="match status" value="1"/>
</dbReference>
<dbReference type="InterPro" id="IPR001584">
    <property type="entry name" value="Integrase_cat-core"/>
</dbReference>
<dbReference type="GO" id="GO:0006313">
    <property type="term" value="P:DNA transposition"/>
    <property type="evidence" value="ECO:0007669"/>
    <property type="project" value="InterPro"/>
</dbReference>
<dbReference type="InterPro" id="IPR036397">
    <property type="entry name" value="RNaseH_sf"/>
</dbReference>
<keyword evidence="5" id="KW-0233">DNA recombination</keyword>
<sequence>MSYNHLSSEERGQIEAYVREGVSQAEIARRLNRHRSTISREIKRGTEQRKKNSLASLPYQATSAGNLARIRKKNCGTTTKATIHNTKTIMKYLNMKYSPEQIANAVRSVKVCTSTIYSWIYKKIVPFDIKKLRNRGKRYKIKNTSNRLKRPDRAFFEGRTLSNRPEEVQLRTEFGHWEADTVVSRQGVSACLATFIERKTRHYIAIKIPNKTGRSMMSAIKRLVEMYPNGVKTITCDRGSEFVNQFEIGLIEDTFDCKIYYANPYAPHERGSNENHNGLLREYFPKPSNFKNISQHKINQAVQSMNLRPRKLFKWKSPQFKFDLEYSKIS</sequence>
<dbReference type="GO" id="GO:0004803">
    <property type="term" value="F:transposase activity"/>
    <property type="evidence" value="ECO:0007669"/>
    <property type="project" value="InterPro"/>
</dbReference>
<accession>A0AAW8TJK0</accession>
<dbReference type="Gene3D" id="3.30.420.10">
    <property type="entry name" value="Ribonuclease H-like superfamily/Ribonuclease H"/>
    <property type="match status" value="1"/>
</dbReference>
<organism evidence="7 8">
    <name type="scientific">Enterococcus dongliensis</name>
    <dbReference type="NCBI Taxonomy" id="2559925"/>
    <lineage>
        <taxon>Bacteria</taxon>
        <taxon>Bacillati</taxon>
        <taxon>Bacillota</taxon>
        <taxon>Bacilli</taxon>
        <taxon>Lactobacillales</taxon>
        <taxon>Enterococcaceae</taxon>
        <taxon>Enterococcus</taxon>
    </lineage>
</organism>
<dbReference type="InterPro" id="IPR025246">
    <property type="entry name" value="IS30-like_HTH"/>
</dbReference>
<keyword evidence="3" id="KW-0815">Transposition</keyword>
<name>A0AAW8TJK0_9ENTE</name>
<dbReference type="InterPro" id="IPR001598">
    <property type="entry name" value="Transposase_IS30_CS"/>
</dbReference>
<dbReference type="EMBL" id="JARPYT010000045">
    <property type="protein sequence ID" value="MDT2638471.1"/>
    <property type="molecule type" value="Genomic_DNA"/>
</dbReference>
<dbReference type="PROSITE" id="PS50994">
    <property type="entry name" value="INTEGRASE"/>
    <property type="match status" value="1"/>
</dbReference>
<dbReference type="PROSITE" id="PS01043">
    <property type="entry name" value="TRANSPOSASE_IS30"/>
    <property type="match status" value="1"/>
</dbReference>
<dbReference type="InterPro" id="IPR053392">
    <property type="entry name" value="Transposase_IS30-like"/>
</dbReference>
<gene>
    <name evidence="7" type="ORF">P7D36_13400</name>
</gene>
<evidence type="ECO:0000313" key="8">
    <source>
        <dbReference type="Proteomes" id="UP001245561"/>
    </source>
</evidence>
<dbReference type="GO" id="GO:0003677">
    <property type="term" value="F:DNA binding"/>
    <property type="evidence" value="ECO:0007669"/>
    <property type="project" value="UniProtKB-KW"/>
</dbReference>
<reference evidence="7" key="1">
    <citation type="submission" date="2023-03" db="EMBL/GenBank/DDBJ databases">
        <authorList>
            <person name="Shen W."/>
            <person name="Cai J."/>
        </authorList>
    </citation>
    <scope>NUCLEOTIDE SEQUENCE</scope>
    <source>
        <strain evidence="7">P55-2</strain>
    </source>
</reference>
<dbReference type="InterPro" id="IPR051917">
    <property type="entry name" value="Transposase-Integrase"/>
</dbReference>
<comment type="function">
    <text evidence="1">Required for the transposition of the insertion element.</text>
</comment>
<dbReference type="RefSeq" id="WP_311859896.1">
    <property type="nucleotide sequence ID" value="NZ_JARPYS010000057.1"/>
</dbReference>
<dbReference type="Proteomes" id="UP001245561">
    <property type="component" value="Unassembled WGS sequence"/>
</dbReference>
<dbReference type="Pfam" id="PF13936">
    <property type="entry name" value="HTH_38"/>
    <property type="match status" value="1"/>
</dbReference>
<evidence type="ECO:0000259" key="6">
    <source>
        <dbReference type="PROSITE" id="PS50994"/>
    </source>
</evidence>
<evidence type="ECO:0000256" key="4">
    <source>
        <dbReference type="ARBA" id="ARBA00023125"/>
    </source>
</evidence>
<evidence type="ECO:0000256" key="1">
    <source>
        <dbReference type="ARBA" id="ARBA00002190"/>
    </source>
</evidence>
<evidence type="ECO:0000256" key="5">
    <source>
        <dbReference type="ARBA" id="ARBA00023172"/>
    </source>
</evidence>
<evidence type="ECO:0000313" key="7">
    <source>
        <dbReference type="EMBL" id="MDT2638471.1"/>
    </source>
</evidence>
<dbReference type="AlphaFoldDB" id="A0AAW8TJK0"/>
<dbReference type="SUPFAM" id="SSF53098">
    <property type="entry name" value="Ribonuclease H-like"/>
    <property type="match status" value="1"/>
</dbReference>
<comment type="similarity">
    <text evidence="2">Belongs to the transposase IS30 family.</text>
</comment>
<feature type="domain" description="Integrase catalytic" evidence="6">
    <location>
        <begin position="161"/>
        <end position="326"/>
    </location>
</feature>
<dbReference type="Pfam" id="PF00665">
    <property type="entry name" value="rve"/>
    <property type="match status" value="1"/>
</dbReference>
<dbReference type="Gene3D" id="1.10.10.60">
    <property type="entry name" value="Homeodomain-like"/>
    <property type="match status" value="1"/>
</dbReference>
<dbReference type="InterPro" id="IPR012337">
    <property type="entry name" value="RNaseH-like_sf"/>
</dbReference>
<evidence type="ECO:0000256" key="2">
    <source>
        <dbReference type="ARBA" id="ARBA00006363"/>
    </source>
</evidence>
<protein>
    <submittedName>
        <fullName evidence="7">IS30 family transposase</fullName>
    </submittedName>
</protein>
<keyword evidence="4" id="KW-0238">DNA-binding</keyword>
<dbReference type="GO" id="GO:0005829">
    <property type="term" value="C:cytosol"/>
    <property type="evidence" value="ECO:0007669"/>
    <property type="project" value="TreeGrafter"/>
</dbReference>
<proteinExistence type="inferred from homology"/>
<dbReference type="GO" id="GO:0015074">
    <property type="term" value="P:DNA integration"/>
    <property type="evidence" value="ECO:0007669"/>
    <property type="project" value="InterPro"/>
</dbReference>
<comment type="caution">
    <text evidence="7">The sequence shown here is derived from an EMBL/GenBank/DDBJ whole genome shotgun (WGS) entry which is preliminary data.</text>
</comment>
<dbReference type="NCBIfam" id="NF033563">
    <property type="entry name" value="transpos_IS30"/>
    <property type="match status" value="1"/>
</dbReference>